<dbReference type="AlphaFoldDB" id="X1DFP2"/>
<dbReference type="EMBL" id="BART01032068">
    <property type="protein sequence ID" value="GAH07120.1"/>
    <property type="molecule type" value="Genomic_DNA"/>
</dbReference>
<proteinExistence type="predicted"/>
<accession>X1DFP2</accession>
<protein>
    <submittedName>
        <fullName evidence="1">Uncharacterized protein</fullName>
    </submittedName>
</protein>
<organism evidence="1">
    <name type="scientific">marine sediment metagenome</name>
    <dbReference type="NCBI Taxonomy" id="412755"/>
    <lineage>
        <taxon>unclassified sequences</taxon>
        <taxon>metagenomes</taxon>
        <taxon>ecological metagenomes</taxon>
    </lineage>
</organism>
<evidence type="ECO:0000313" key="1">
    <source>
        <dbReference type="EMBL" id="GAH07120.1"/>
    </source>
</evidence>
<feature type="non-terminal residue" evidence="1">
    <location>
        <position position="1"/>
    </location>
</feature>
<sequence>KKSRCTRFLFSQFDQTADFDGQPCRNIASLRESKDLFDDLTDGDKDASAIAAEAEMRVKDHLILRDPEIIHRSFHYTRSIIEYPFKNEPYLFTRFGNGTCGVW</sequence>
<gene>
    <name evidence="1" type="ORF">S01H4_55545</name>
</gene>
<name>X1DFP2_9ZZZZ</name>
<comment type="caution">
    <text evidence="1">The sequence shown here is derived from an EMBL/GenBank/DDBJ whole genome shotgun (WGS) entry which is preliminary data.</text>
</comment>
<reference evidence="1" key="1">
    <citation type="journal article" date="2014" name="Front. Microbiol.">
        <title>High frequency of phylogenetically diverse reductive dehalogenase-homologous genes in deep subseafloor sedimentary metagenomes.</title>
        <authorList>
            <person name="Kawai M."/>
            <person name="Futagami T."/>
            <person name="Toyoda A."/>
            <person name="Takaki Y."/>
            <person name="Nishi S."/>
            <person name="Hori S."/>
            <person name="Arai W."/>
            <person name="Tsubouchi T."/>
            <person name="Morono Y."/>
            <person name="Uchiyama I."/>
            <person name="Ito T."/>
            <person name="Fujiyama A."/>
            <person name="Inagaki F."/>
            <person name="Takami H."/>
        </authorList>
    </citation>
    <scope>NUCLEOTIDE SEQUENCE</scope>
    <source>
        <strain evidence="1">Expedition CK06-06</strain>
    </source>
</reference>